<dbReference type="Pfam" id="PF18941">
    <property type="entry name" value="DUF5688"/>
    <property type="match status" value="1"/>
</dbReference>
<dbReference type="EMBL" id="VUMT01000004">
    <property type="protein sequence ID" value="MSS63094.1"/>
    <property type="molecule type" value="Genomic_DNA"/>
</dbReference>
<dbReference type="Proteomes" id="UP000482209">
    <property type="component" value="Unassembled WGS sequence"/>
</dbReference>
<protein>
    <submittedName>
        <fullName evidence="1">Uncharacterized protein</fullName>
    </submittedName>
</protein>
<name>A0A6L5XWV7_9FIRM</name>
<evidence type="ECO:0000313" key="2">
    <source>
        <dbReference type="Proteomes" id="UP000482209"/>
    </source>
</evidence>
<dbReference type="RefSeq" id="WP_154517735.1">
    <property type="nucleotide sequence ID" value="NZ_VUMT01000004.1"/>
</dbReference>
<comment type="caution">
    <text evidence="1">The sequence shown here is derived from an EMBL/GenBank/DDBJ whole genome shotgun (WGS) entry which is preliminary data.</text>
</comment>
<accession>A0A6L5XWV7</accession>
<evidence type="ECO:0000313" key="1">
    <source>
        <dbReference type="EMBL" id="MSS63094.1"/>
    </source>
</evidence>
<proteinExistence type="predicted"/>
<organism evidence="1 2">
    <name type="scientific">Velocimicrobium porci</name>
    <dbReference type="NCBI Taxonomy" id="2606634"/>
    <lineage>
        <taxon>Bacteria</taxon>
        <taxon>Bacillati</taxon>
        <taxon>Bacillota</taxon>
        <taxon>Clostridia</taxon>
        <taxon>Lachnospirales</taxon>
        <taxon>Lachnospiraceae</taxon>
        <taxon>Velocimicrobium</taxon>
    </lineage>
</organism>
<dbReference type="AlphaFoldDB" id="A0A6L5XWV7"/>
<dbReference type="InterPro" id="IPR043743">
    <property type="entry name" value="DUF5688"/>
</dbReference>
<gene>
    <name evidence="1" type="ORF">FYJ58_04275</name>
</gene>
<sequence length="330" mass="38322">MEDTIVQFIDAVINKLRCYMGEEYEITKDSVIKNNGTKLESILILKKGEKVTPSIYIKEFYEEFCHGRSVDSIVEEILCCYENCKREKELLNNTLDISFEAVKNRIIYRLVNYEKNKELLEQIPHFKFLDLAIVFHCLIRKDTNEIGTIQVTNDWLNEWKIDKKELLKLASINTPRIFPARICTMEEVIEEIIKQDIQRVLDHYTMESMPVLEEEYKEKVIESVMNSLTGGLKKSDSPPIYVLTNTCGRNGAGTLIYEDVIRDFAETYQSDFYILPSSIHEVLLIPNDVKLEKEVLKAMVSDINGTQVPKEEVLSNQVYLYSRETNAFSI</sequence>
<keyword evidence="2" id="KW-1185">Reference proteome</keyword>
<reference evidence="1 2" key="1">
    <citation type="submission" date="2019-08" db="EMBL/GenBank/DDBJ databases">
        <title>In-depth cultivation of the pig gut microbiome towards novel bacterial diversity and tailored functional studies.</title>
        <authorList>
            <person name="Wylensek D."/>
            <person name="Hitch T.C.A."/>
            <person name="Clavel T."/>
        </authorList>
    </citation>
    <scope>NUCLEOTIDE SEQUENCE [LARGE SCALE GENOMIC DNA]</scope>
    <source>
        <strain evidence="1 2">WCA-693-APC-MOT-I</strain>
    </source>
</reference>